<keyword evidence="2" id="KW-1185">Reference proteome</keyword>
<accession>A0AAN8MQA7</accession>
<protein>
    <submittedName>
        <fullName evidence="1">Uncharacterized protein</fullName>
    </submittedName>
</protein>
<organism evidence="1 2">
    <name type="scientific">Orbilia javanica</name>
    <dbReference type="NCBI Taxonomy" id="47235"/>
    <lineage>
        <taxon>Eukaryota</taxon>
        <taxon>Fungi</taxon>
        <taxon>Dikarya</taxon>
        <taxon>Ascomycota</taxon>
        <taxon>Pezizomycotina</taxon>
        <taxon>Orbiliomycetes</taxon>
        <taxon>Orbiliales</taxon>
        <taxon>Orbiliaceae</taxon>
        <taxon>Orbilia</taxon>
    </lineage>
</organism>
<sequence>MWYRCHRSKVTLSWKVVHVIASFDGNSICREFIPPAIKLKGDSGPILRIKTPSRSSTPKT</sequence>
<dbReference type="AlphaFoldDB" id="A0AAN8MQA7"/>
<dbReference type="EMBL" id="JAVHNR010000008">
    <property type="protein sequence ID" value="KAK6334744.1"/>
    <property type="molecule type" value="Genomic_DNA"/>
</dbReference>
<gene>
    <name evidence="1" type="ORF">TWF718_010192</name>
</gene>
<comment type="caution">
    <text evidence="1">The sequence shown here is derived from an EMBL/GenBank/DDBJ whole genome shotgun (WGS) entry which is preliminary data.</text>
</comment>
<proteinExistence type="predicted"/>
<name>A0AAN8MQA7_9PEZI</name>
<evidence type="ECO:0000313" key="2">
    <source>
        <dbReference type="Proteomes" id="UP001313282"/>
    </source>
</evidence>
<reference evidence="1 2" key="1">
    <citation type="submission" date="2019-10" db="EMBL/GenBank/DDBJ databases">
        <authorList>
            <person name="Palmer J.M."/>
        </authorList>
    </citation>
    <scope>NUCLEOTIDE SEQUENCE [LARGE SCALE GENOMIC DNA]</scope>
    <source>
        <strain evidence="1 2">TWF718</strain>
    </source>
</reference>
<dbReference type="Proteomes" id="UP001313282">
    <property type="component" value="Unassembled WGS sequence"/>
</dbReference>
<evidence type="ECO:0000313" key="1">
    <source>
        <dbReference type="EMBL" id="KAK6334744.1"/>
    </source>
</evidence>